<evidence type="ECO:0000256" key="1">
    <source>
        <dbReference type="SAM" id="Phobius"/>
    </source>
</evidence>
<keyword evidence="1" id="KW-0812">Transmembrane</keyword>
<protein>
    <submittedName>
        <fullName evidence="2">Uncharacterized protein</fullName>
    </submittedName>
</protein>
<organism evidence="2 3">
    <name type="scientific">Mycoplasmopsis arginini</name>
    <name type="common">Mycoplasma arginini</name>
    <dbReference type="NCBI Taxonomy" id="2094"/>
    <lineage>
        <taxon>Bacteria</taxon>
        <taxon>Bacillati</taxon>
        <taxon>Mycoplasmatota</taxon>
        <taxon>Mycoplasmoidales</taxon>
        <taxon>Metamycoplasmataceae</taxon>
        <taxon>Mycoplasmopsis</taxon>
    </lineage>
</organism>
<proteinExistence type="predicted"/>
<dbReference type="RefSeq" id="WP_282456791.1">
    <property type="nucleotide sequence ID" value="NZ_JAPFAP010000060.1"/>
</dbReference>
<dbReference type="EMBL" id="JAPFAR010000159">
    <property type="protein sequence ID" value="MDI3349929.1"/>
    <property type="molecule type" value="Genomic_DNA"/>
</dbReference>
<dbReference type="AlphaFoldDB" id="A0AA43U351"/>
<sequence length="70" mass="8633">MNLNNFRFLFIVFLIASILSFFIFIAIFILKEFSINDFFTKEKCFKNFFVLNFIHPKYSTYIYFKLYNVK</sequence>
<gene>
    <name evidence="2" type="ORF">DCBHLPFO_00441</name>
</gene>
<comment type="caution">
    <text evidence="2">The sequence shown here is derived from an EMBL/GenBank/DDBJ whole genome shotgun (WGS) entry which is preliminary data.</text>
</comment>
<keyword evidence="1" id="KW-0472">Membrane</keyword>
<keyword evidence="1" id="KW-1133">Transmembrane helix</keyword>
<dbReference type="Proteomes" id="UP001162175">
    <property type="component" value="Unassembled WGS sequence"/>
</dbReference>
<feature type="transmembrane region" description="Helical" evidence="1">
    <location>
        <begin position="6"/>
        <end position="30"/>
    </location>
</feature>
<reference evidence="2" key="1">
    <citation type="submission" date="2022-11" db="EMBL/GenBank/DDBJ databases">
        <title>Draft genome of Mycoplasma arginini isolated from fly.</title>
        <authorList>
            <person name="Severgnini M."/>
            <person name="Gioia G."/>
            <person name="Cremonesi P."/>
            <person name="Moroni P."/>
            <person name="Addis M.F."/>
            <person name="Castiglioni B."/>
        </authorList>
    </citation>
    <scope>NUCLEOTIDE SEQUENCE</scope>
    <source>
        <strain evidence="2">QMP CG1-1632</strain>
    </source>
</reference>
<evidence type="ECO:0000313" key="3">
    <source>
        <dbReference type="Proteomes" id="UP001162175"/>
    </source>
</evidence>
<name>A0AA43U351_MYCAR</name>
<accession>A0AA43U351</accession>
<evidence type="ECO:0000313" key="2">
    <source>
        <dbReference type="EMBL" id="MDI3349929.1"/>
    </source>
</evidence>